<proteinExistence type="predicted"/>
<keyword evidence="1" id="KW-0472">Membrane</keyword>
<reference evidence="2" key="1">
    <citation type="submission" date="2024-06" db="EMBL/GenBank/DDBJ databases">
        <title>Genome assembly of the Polyergus mexicanus.</title>
        <authorList>
            <person name="Cash E."/>
            <person name="Tustsui N.D."/>
            <person name="Ward P."/>
            <person name="Nguyen O."/>
            <person name="Sahasrabudhe R."/>
            <person name="Fairbairn C.W."/>
            <person name="Seligmann W.E."/>
            <person name="Sacco S."/>
            <person name="Beraut E."/>
            <person name="Miller C."/>
            <person name="Toffelmier E."/>
            <person name="Shaffer H.B."/>
        </authorList>
    </citation>
    <scope>NUCLEOTIDE SEQUENCE</scope>
    <source>
        <strain evidence="2">NDT 795.1</strain>
    </source>
</reference>
<evidence type="ECO:0000256" key="1">
    <source>
        <dbReference type="SAM" id="Phobius"/>
    </source>
</evidence>
<sequence length="103" mass="10863">MTKSQSKGKIKQELSPCPIITGIFYGVVGGMFVGLGGIDDIIAATSFIPSLSPLIAGVIICVGCLGLMAITSYSIFRFCRRSITLSTTRDIVEQAICTGSILE</sequence>
<evidence type="ECO:0008006" key="3">
    <source>
        <dbReference type="Google" id="ProtNLM"/>
    </source>
</evidence>
<gene>
    <name evidence="2" type="ORF">ABS808_01740</name>
</gene>
<organism evidence="2">
    <name type="scientific">Wolbachia endosymbiont of Polyergus mexicanus</name>
    <dbReference type="NCBI Taxonomy" id="3171167"/>
    <lineage>
        <taxon>Bacteria</taxon>
        <taxon>Pseudomonadati</taxon>
        <taxon>Pseudomonadota</taxon>
        <taxon>Alphaproteobacteria</taxon>
        <taxon>Rickettsiales</taxon>
        <taxon>Anaplasmataceae</taxon>
        <taxon>Wolbachieae</taxon>
        <taxon>Wolbachia</taxon>
    </lineage>
</organism>
<accession>A0AAU7YKW8</accession>
<feature type="transmembrane region" description="Helical" evidence="1">
    <location>
        <begin position="54"/>
        <end position="76"/>
    </location>
</feature>
<protein>
    <recommendedName>
        <fullName evidence="3">MotA/TolQ/ExbB proton channel domain-containing protein</fullName>
    </recommendedName>
</protein>
<keyword evidence="1" id="KW-0812">Transmembrane</keyword>
<feature type="transmembrane region" description="Helical" evidence="1">
    <location>
        <begin position="21"/>
        <end position="48"/>
    </location>
</feature>
<dbReference type="EMBL" id="CP158586">
    <property type="protein sequence ID" value="XCA33563.1"/>
    <property type="molecule type" value="Genomic_DNA"/>
</dbReference>
<evidence type="ECO:0000313" key="2">
    <source>
        <dbReference type="EMBL" id="XCA33563.1"/>
    </source>
</evidence>
<keyword evidence="1" id="KW-1133">Transmembrane helix</keyword>
<name>A0AAU7YKW8_9RICK</name>
<dbReference type="AlphaFoldDB" id="A0AAU7YKW8"/>